<accession>A0A0G0TPU1</accession>
<sequence>MNPINENNLTEQSLIDWLKGDSFTYLKLGVESIIRISLL</sequence>
<proteinExistence type="predicted"/>
<protein>
    <submittedName>
        <fullName evidence="1">Uncharacterized protein</fullName>
    </submittedName>
</protein>
<name>A0A0G0TPU1_9BACT</name>
<dbReference type="AlphaFoldDB" id="A0A0G0TPU1"/>
<dbReference type="Proteomes" id="UP000034749">
    <property type="component" value="Unassembled WGS sequence"/>
</dbReference>
<organism evidence="1 2">
    <name type="scientific">Candidatus Nomurabacteria bacterium GW2011_GWA2_40_9</name>
    <dbReference type="NCBI Taxonomy" id="1618734"/>
    <lineage>
        <taxon>Bacteria</taxon>
        <taxon>Candidatus Nomuraibacteriota</taxon>
    </lineage>
</organism>
<reference evidence="1 2" key="1">
    <citation type="journal article" date="2015" name="Nature">
        <title>rRNA introns, odd ribosomes, and small enigmatic genomes across a large radiation of phyla.</title>
        <authorList>
            <person name="Brown C.T."/>
            <person name="Hug L.A."/>
            <person name="Thomas B.C."/>
            <person name="Sharon I."/>
            <person name="Castelle C.J."/>
            <person name="Singh A."/>
            <person name="Wilkins M.J."/>
            <person name="Williams K.H."/>
            <person name="Banfield J.F."/>
        </authorList>
    </citation>
    <scope>NUCLEOTIDE SEQUENCE [LARGE SCALE GENOMIC DNA]</scope>
</reference>
<dbReference type="EMBL" id="LBZW01000019">
    <property type="protein sequence ID" value="KKR79004.1"/>
    <property type="molecule type" value="Genomic_DNA"/>
</dbReference>
<comment type="caution">
    <text evidence="1">The sequence shown here is derived from an EMBL/GenBank/DDBJ whole genome shotgun (WGS) entry which is preliminary data.</text>
</comment>
<evidence type="ECO:0000313" key="2">
    <source>
        <dbReference type="Proteomes" id="UP000034749"/>
    </source>
</evidence>
<evidence type="ECO:0000313" key="1">
    <source>
        <dbReference type="EMBL" id="KKR79004.1"/>
    </source>
</evidence>
<gene>
    <name evidence="1" type="ORF">UU24_C0019G0005</name>
</gene>